<accession>A0A9Q1F8T7</accession>
<evidence type="ECO:0008006" key="3">
    <source>
        <dbReference type="Google" id="ProtNLM"/>
    </source>
</evidence>
<organism evidence="1 2">
    <name type="scientific">Synaphobranchus kaupii</name>
    <name type="common">Kaup's arrowtooth eel</name>
    <dbReference type="NCBI Taxonomy" id="118154"/>
    <lineage>
        <taxon>Eukaryota</taxon>
        <taxon>Metazoa</taxon>
        <taxon>Chordata</taxon>
        <taxon>Craniata</taxon>
        <taxon>Vertebrata</taxon>
        <taxon>Euteleostomi</taxon>
        <taxon>Actinopterygii</taxon>
        <taxon>Neopterygii</taxon>
        <taxon>Teleostei</taxon>
        <taxon>Anguilliformes</taxon>
        <taxon>Synaphobranchidae</taxon>
        <taxon>Synaphobranchus</taxon>
    </lineage>
</organism>
<proteinExistence type="predicted"/>
<protein>
    <recommendedName>
        <fullName evidence="3">Spermatogenesis-associated protein 17</fullName>
    </recommendedName>
</protein>
<comment type="caution">
    <text evidence="1">The sequence shown here is derived from an EMBL/GenBank/DDBJ whole genome shotgun (WGS) entry which is preliminary data.</text>
</comment>
<sequence>MAVRIQQRWRGYYVRKYVHNYHARQQYLEGLARKNKQVRRDLEEFDELQRRAREHSKMERDEREKQDQAQRMHYLLSTQQCRGVFNSPFRIQTHRMELRMRSIKPLLIKAMPRKKPLKGNHDRSIPEASLDLCATRPLPPILSKKPQGPFRTVADVHQQRYRPLEPTLRMATSITALEEARKDLLCEEQTGHILPQPFQPFSSVNKDRKYDGFIHTCTLYGKVDYGSKQFRDANP</sequence>
<keyword evidence="2" id="KW-1185">Reference proteome</keyword>
<dbReference type="OrthoDB" id="190375at2759"/>
<evidence type="ECO:0000313" key="2">
    <source>
        <dbReference type="Proteomes" id="UP001152622"/>
    </source>
</evidence>
<reference evidence="1" key="1">
    <citation type="journal article" date="2023" name="Science">
        <title>Genome structures resolve the early diversification of teleost fishes.</title>
        <authorList>
            <person name="Parey E."/>
            <person name="Louis A."/>
            <person name="Montfort J."/>
            <person name="Bouchez O."/>
            <person name="Roques C."/>
            <person name="Iampietro C."/>
            <person name="Lluch J."/>
            <person name="Castinel A."/>
            <person name="Donnadieu C."/>
            <person name="Desvignes T."/>
            <person name="Floi Bucao C."/>
            <person name="Jouanno E."/>
            <person name="Wen M."/>
            <person name="Mejri S."/>
            <person name="Dirks R."/>
            <person name="Jansen H."/>
            <person name="Henkel C."/>
            <person name="Chen W.J."/>
            <person name="Zahm M."/>
            <person name="Cabau C."/>
            <person name="Klopp C."/>
            <person name="Thompson A.W."/>
            <person name="Robinson-Rechavi M."/>
            <person name="Braasch I."/>
            <person name="Lecointre G."/>
            <person name="Bobe J."/>
            <person name="Postlethwait J.H."/>
            <person name="Berthelot C."/>
            <person name="Roest Crollius H."/>
            <person name="Guiguen Y."/>
        </authorList>
    </citation>
    <scope>NUCLEOTIDE SEQUENCE</scope>
    <source>
        <strain evidence="1">WJC10195</strain>
    </source>
</reference>
<name>A0A9Q1F8T7_SYNKA</name>
<evidence type="ECO:0000313" key="1">
    <source>
        <dbReference type="EMBL" id="KAJ8353377.1"/>
    </source>
</evidence>
<gene>
    <name evidence="1" type="ORF">SKAU_G00209440</name>
</gene>
<dbReference type="Proteomes" id="UP001152622">
    <property type="component" value="Chromosome 7"/>
</dbReference>
<dbReference type="PROSITE" id="PS50096">
    <property type="entry name" value="IQ"/>
    <property type="match status" value="1"/>
</dbReference>
<dbReference type="EMBL" id="JAINUF010000007">
    <property type="protein sequence ID" value="KAJ8353377.1"/>
    <property type="molecule type" value="Genomic_DNA"/>
</dbReference>
<feature type="non-terminal residue" evidence="1">
    <location>
        <position position="1"/>
    </location>
</feature>
<dbReference type="AlphaFoldDB" id="A0A9Q1F8T7"/>